<sequence>MEWTLDQIEEHFDLLDDIDGESYTMVLGLIAKVREMDELTDRLTALNRHYLFHFYKGDVMKMQADFSYINDIK</sequence>
<dbReference type="Proteomes" id="UP001601059">
    <property type="component" value="Unassembled WGS sequence"/>
</dbReference>
<accession>A0ABW6KIT4</accession>
<keyword evidence="2" id="KW-1185">Reference proteome</keyword>
<gene>
    <name evidence="1" type="ORF">ACFYKX_26405</name>
</gene>
<name>A0ABW6KIT4_9BACI</name>
<protein>
    <submittedName>
        <fullName evidence="1">Uncharacterized protein</fullName>
    </submittedName>
</protein>
<comment type="caution">
    <text evidence="1">The sequence shown here is derived from an EMBL/GenBank/DDBJ whole genome shotgun (WGS) entry which is preliminary data.</text>
</comment>
<evidence type="ECO:0000313" key="2">
    <source>
        <dbReference type="Proteomes" id="UP001601059"/>
    </source>
</evidence>
<evidence type="ECO:0000313" key="1">
    <source>
        <dbReference type="EMBL" id="MFE8704104.1"/>
    </source>
</evidence>
<reference evidence="1 2" key="1">
    <citation type="submission" date="2024-08" db="EMBL/GenBank/DDBJ databases">
        <title>Two novel Cytobacillus novel species.</title>
        <authorList>
            <person name="Liu G."/>
        </authorList>
    </citation>
    <scope>NUCLEOTIDE SEQUENCE [LARGE SCALE GENOMIC DNA]</scope>
    <source>
        <strain evidence="1 2">FJAT-54145</strain>
    </source>
</reference>
<dbReference type="EMBL" id="JBIACK010000025">
    <property type="protein sequence ID" value="MFE8704104.1"/>
    <property type="molecule type" value="Genomic_DNA"/>
</dbReference>
<proteinExistence type="predicted"/>
<organism evidence="1 2">
    <name type="scientific">Cytobacillus spartinae</name>
    <dbReference type="NCBI Taxonomy" id="3299023"/>
    <lineage>
        <taxon>Bacteria</taxon>
        <taxon>Bacillati</taxon>
        <taxon>Bacillota</taxon>
        <taxon>Bacilli</taxon>
        <taxon>Bacillales</taxon>
        <taxon>Bacillaceae</taxon>
        <taxon>Cytobacillus</taxon>
    </lineage>
</organism>
<dbReference type="RefSeq" id="WP_389365192.1">
    <property type="nucleotide sequence ID" value="NZ_JBIACK010000025.1"/>
</dbReference>